<dbReference type="RefSeq" id="WP_166520559.1">
    <property type="nucleotide sequence ID" value="NZ_LN831788.1"/>
</dbReference>
<keyword evidence="1" id="KW-0614">Plasmid</keyword>
<proteinExistence type="predicted"/>
<dbReference type="KEGG" id="sle:sle1_050"/>
<dbReference type="EMBL" id="LN831788">
    <property type="protein sequence ID" value="CQR59217.1"/>
    <property type="molecule type" value="Genomic_DNA"/>
</dbReference>
<gene>
    <name evidence="1" type="ORF">sle1_050</name>
</gene>
<dbReference type="Proteomes" id="UP000035016">
    <property type="component" value="Plasmid pSLE1"/>
</dbReference>
<organism evidence="1 2">
    <name type="scientific">Streptomyces leeuwenhoekii</name>
    <dbReference type="NCBI Taxonomy" id="1437453"/>
    <lineage>
        <taxon>Bacteria</taxon>
        <taxon>Bacillati</taxon>
        <taxon>Actinomycetota</taxon>
        <taxon>Actinomycetes</taxon>
        <taxon>Kitasatosporales</taxon>
        <taxon>Streptomycetaceae</taxon>
        <taxon>Streptomyces</taxon>
    </lineage>
</organism>
<reference evidence="2" key="1">
    <citation type="submission" date="2015-02" db="EMBL/GenBank/DDBJ databases">
        <authorList>
            <person name="Gomez-Escribano P.J."/>
        </authorList>
    </citation>
    <scope>NUCLEOTIDE SEQUENCE [LARGE SCALE GENOMIC DNA]</scope>
    <source>
        <strain evidence="2">C34 (DSM 42122 / NRRL B-24963)</strain>
        <plasmid evidence="2">pSLE1</plasmid>
    </source>
</reference>
<name>A0A0F7VPB3_STRLW</name>
<geneLocation type="plasmid" evidence="1 2">
    <name>pSLE1</name>
</geneLocation>
<dbReference type="AlphaFoldDB" id="A0A0F7VPB3"/>
<dbReference type="PATRIC" id="fig|1437453.6.peg.7175"/>
<sequence length="53" mass="6106">MSQQTDADTTDHRFVVRELGPRCFVVDDTITALSYDMRFTREAAQRAADRRNA</sequence>
<accession>A0A0F7VPB3</accession>
<evidence type="ECO:0000313" key="1">
    <source>
        <dbReference type="EMBL" id="CQR59217.1"/>
    </source>
</evidence>
<evidence type="ECO:0000313" key="2">
    <source>
        <dbReference type="Proteomes" id="UP000035016"/>
    </source>
</evidence>
<protein>
    <submittedName>
        <fullName evidence="1">Sle1_050 protein</fullName>
    </submittedName>
</protein>